<dbReference type="Pfam" id="PF07731">
    <property type="entry name" value="Cu-oxidase_2"/>
    <property type="match status" value="1"/>
</dbReference>
<dbReference type="InterPro" id="IPR008972">
    <property type="entry name" value="Cupredoxin"/>
</dbReference>
<dbReference type="SUPFAM" id="SSF49503">
    <property type="entry name" value="Cupredoxins"/>
    <property type="match status" value="3"/>
</dbReference>
<dbReference type="InterPro" id="IPR006311">
    <property type="entry name" value="TAT_signal"/>
</dbReference>
<feature type="chain" id="PRO_5008096907" evidence="3">
    <location>
        <begin position="35"/>
        <end position="486"/>
    </location>
</feature>
<sequence length="486" mass="52928">MTTEFHGRMSRRALLQVCAGLLLTTALPAGAVRAAPSTGYRITATPARARLAGLARPETDVWTYNGTVAGSLVRLRQGVPARLVVKNRLSQETTVHWHGIRLPNEMDGVPGLTQPPIKPGESFVYEFTPPDAGTFWYHPHSNSLEQLGRGLAGAVIVEEREAVAVDRDLLWFLADWRLTEGGGITARFGNRMEAAMSGRVGNTVTLNGRVSEAEAVRAGERVRLRLVNASLARVMALRFDGHRPVIVAIDGQPCDPHEPAAGRILLGPAMRVDLMIDMQGEPGRRYGVIDDFYDGLSYRLTELAYEEGPPLRAHPLAASLDLPRNPLPEPDLATTERHELTLQGGMMSGMMMGGGGMQGGGMMHGMMGMGGGPAWSINGLSMTGDGHAGMAPALTFQRGRSIMLTMRNETAWWHPMHFHGHSMRVLSRNGVAVPHRQWQDTLLMAPKDVVEVAFVADNPGDWMLHCHVLDHQMSGMMTVLRVDGSN</sequence>
<keyword evidence="3" id="KW-0732">Signal</keyword>
<dbReference type="Proteomes" id="UP000094025">
    <property type="component" value="Unassembled WGS sequence"/>
</dbReference>
<dbReference type="Gene3D" id="2.60.40.420">
    <property type="entry name" value="Cupredoxins - blue copper proteins"/>
    <property type="match status" value="3"/>
</dbReference>
<feature type="domain" description="Plastocyanin-like" evidence="4">
    <location>
        <begin position="173"/>
        <end position="286"/>
    </location>
</feature>
<evidence type="ECO:0000259" key="4">
    <source>
        <dbReference type="Pfam" id="PF00394"/>
    </source>
</evidence>
<reference evidence="7 8" key="1">
    <citation type="journal article" date="2016" name="Int. J. Syst. Evol. Microbiol.">
        <title>Ensifer glycinis sp. nov., an novel rhizobial species associated with Glycine spp.</title>
        <authorList>
            <person name="Yan H."/>
            <person name="Yan J."/>
            <person name="Sui X.H."/>
            <person name="Wang E.T."/>
            <person name="Chen W.X."/>
            <person name="Zhang X.X."/>
            <person name="Chen W.F."/>
        </authorList>
    </citation>
    <scope>NUCLEOTIDE SEQUENCE [LARGE SCALE GENOMIC DNA]</scope>
    <source>
        <strain evidence="7 8">CCBAU 23380</strain>
    </source>
</reference>
<dbReference type="InterPro" id="IPR002355">
    <property type="entry name" value="Cu_oxidase_Cu_BS"/>
</dbReference>
<dbReference type="InterPro" id="IPR011707">
    <property type="entry name" value="Cu-oxidase-like_N"/>
</dbReference>
<dbReference type="GO" id="GO:0016491">
    <property type="term" value="F:oxidoreductase activity"/>
    <property type="evidence" value="ECO:0007669"/>
    <property type="project" value="UniProtKB-KW"/>
</dbReference>
<feature type="domain" description="Plastocyanin-like" evidence="6">
    <location>
        <begin position="56"/>
        <end position="161"/>
    </location>
</feature>
<gene>
    <name evidence="7" type="ORF">AU381_25965</name>
</gene>
<organism evidence="7 8">
    <name type="scientific">Sinorhizobium glycinis</name>
    <dbReference type="NCBI Taxonomy" id="1472378"/>
    <lineage>
        <taxon>Bacteria</taxon>
        <taxon>Pseudomonadati</taxon>
        <taxon>Pseudomonadota</taxon>
        <taxon>Alphaproteobacteria</taxon>
        <taxon>Hyphomicrobiales</taxon>
        <taxon>Rhizobiaceae</taxon>
        <taxon>Sinorhizobium/Ensifer group</taxon>
        <taxon>Sinorhizobium</taxon>
    </lineage>
</organism>
<evidence type="ECO:0000259" key="6">
    <source>
        <dbReference type="Pfam" id="PF07732"/>
    </source>
</evidence>
<evidence type="ECO:0000259" key="5">
    <source>
        <dbReference type="Pfam" id="PF07731"/>
    </source>
</evidence>
<evidence type="ECO:0000256" key="3">
    <source>
        <dbReference type="SAM" id="SignalP"/>
    </source>
</evidence>
<feature type="signal peptide" evidence="3">
    <location>
        <begin position="1"/>
        <end position="34"/>
    </location>
</feature>
<proteinExistence type="predicted"/>
<accession>A0A178XIZ8</accession>
<dbReference type="CDD" id="cd13906">
    <property type="entry name" value="CuRO_3_CumA_like"/>
    <property type="match status" value="1"/>
</dbReference>
<dbReference type="PROSITE" id="PS00079">
    <property type="entry name" value="MULTICOPPER_OXIDASE1"/>
    <property type="match status" value="1"/>
</dbReference>
<comment type="caution">
    <text evidence="7">The sequence shown here is derived from an EMBL/GenBank/DDBJ whole genome shotgun (WGS) entry which is preliminary data.</text>
</comment>
<dbReference type="Pfam" id="PF00394">
    <property type="entry name" value="Cu-oxidase"/>
    <property type="match status" value="1"/>
</dbReference>
<evidence type="ECO:0000256" key="1">
    <source>
        <dbReference type="ARBA" id="ARBA00022723"/>
    </source>
</evidence>
<keyword evidence="1" id="KW-0479">Metal-binding</keyword>
<dbReference type="InterPro" id="IPR033138">
    <property type="entry name" value="Cu_oxidase_CS"/>
</dbReference>
<dbReference type="InterPro" id="IPR011706">
    <property type="entry name" value="Cu-oxidase_C"/>
</dbReference>
<dbReference type="STRING" id="1472378.AU381_25965"/>
<dbReference type="InterPro" id="IPR001117">
    <property type="entry name" value="Cu-oxidase_2nd"/>
</dbReference>
<dbReference type="PROSITE" id="PS00080">
    <property type="entry name" value="MULTICOPPER_OXIDASE2"/>
    <property type="match status" value="1"/>
</dbReference>
<protein>
    <submittedName>
        <fullName evidence="7">Copper oxidase</fullName>
    </submittedName>
</protein>
<dbReference type="Pfam" id="PF07732">
    <property type="entry name" value="Cu-oxidase_3"/>
    <property type="match status" value="1"/>
</dbReference>
<keyword evidence="8" id="KW-1185">Reference proteome</keyword>
<dbReference type="AlphaFoldDB" id="A0A178XIZ8"/>
<name>A0A178XIZ8_9HYPH</name>
<dbReference type="PANTHER" id="PTHR11709:SF2">
    <property type="entry name" value="MULTICOPPER OXIDASE LPR1"/>
    <property type="match status" value="1"/>
</dbReference>
<dbReference type="GO" id="GO:0005507">
    <property type="term" value="F:copper ion binding"/>
    <property type="evidence" value="ECO:0007669"/>
    <property type="project" value="InterPro"/>
</dbReference>
<dbReference type="EMBL" id="LPUX01000067">
    <property type="protein sequence ID" value="OAP35194.1"/>
    <property type="molecule type" value="Genomic_DNA"/>
</dbReference>
<evidence type="ECO:0000313" key="7">
    <source>
        <dbReference type="EMBL" id="OAP35194.1"/>
    </source>
</evidence>
<dbReference type="CDD" id="cd13885">
    <property type="entry name" value="CuRO_2_CumA_like"/>
    <property type="match status" value="1"/>
</dbReference>
<evidence type="ECO:0000313" key="8">
    <source>
        <dbReference type="Proteomes" id="UP000094025"/>
    </source>
</evidence>
<dbReference type="PROSITE" id="PS51318">
    <property type="entry name" value="TAT"/>
    <property type="match status" value="1"/>
</dbReference>
<evidence type="ECO:0000256" key="2">
    <source>
        <dbReference type="ARBA" id="ARBA00023002"/>
    </source>
</evidence>
<dbReference type="PANTHER" id="PTHR11709">
    <property type="entry name" value="MULTI-COPPER OXIDASE"/>
    <property type="match status" value="1"/>
</dbReference>
<keyword evidence="2" id="KW-0560">Oxidoreductase</keyword>
<feature type="domain" description="Plastocyanin-like" evidence="5">
    <location>
        <begin position="390"/>
        <end position="483"/>
    </location>
</feature>
<dbReference type="InterPro" id="IPR045087">
    <property type="entry name" value="Cu-oxidase_fam"/>
</dbReference>
<dbReference type="CDD" id="cd13861">
    <property type="entry name" value="CuRO_1_CumA_like"/>
    <property type="match status" value="1"/>
</dbReference>